<accession>A0C0C2</accession>
<evidence type="ECO:0000256" key="1">
    <source>
        <dbReference type="SAM" id="Phobius"/>
    </source>
</evidence>
<sequence>MCTFQTKKHKFKFRTSLDLIWHLNYLDQNNQQCRFQSDWKQRHPQSNDYKYNPYHYQQRGWVYLTIQQNIMKAKFQIMTVIVSPNDDIDIAFQRANSEQIQMETLKTKPTIEQDTQSLISEKSHFKSTIAPKQIIPIVPINHMETPLNEKKDQFQPTVLHLLIVGTVCLLIGYFAHMNSIRNC</sequence>
<protein>
    <submittedName>
        <fullName evidence="2">Uncharacterized protein</fullName>
    </submittedName>
</protein>
<keyword evidence="1" id="KW-0472">Membrane</keyword>
<gene>
    <name evidence="2" type="ORF">GSPATT00006092001</name>
</gene>
<dbReference type="GeneID" id="5017421"/>
<dbReference type="AlphaFoldDB" id="A0C0C2"/>
<feature type="transmembrane region" description="Helical" evidence="1">
    <location>
        <begin position="158"/>
        <end position="176"/>
    </location>
</feature>
<reference evidence="2 3" key="1">
    <citation type="journal article" date="2006" name="Nature">
        <title>Global trends of whole-genome duplications revealed by the ciliate Paramecium tetraurelia.</title>
        <authorList>
            <consortium name="Genoscope"/>
            <person name="Aury J.-M."/>
            <person name="Jaillon O."/>
            <person name="Duret L."/>
            <person name="Noel B."/>
            <person name="Jubin C."/>
            <person name="Porcel B.M."/>
            <person name="Segurens B."/>
            <person name="Daubin V."/>
            <person name="Anthouard V."/>
            <person name="Aiach N."/>
            <person name="Arnaiz O."/>
            <person name="Billaut A."/>
            <person name="Beisson J."/>
            <person name="Blanc I."/>
            <person name="Bouhouche K."/>
            <person name="Camara F."/>
            <person name="Duharcourt S."/>
            <person name="Guigo R."/>
            <person name="Gogendeau D."/>
            <person name="Katinka M."/>
            <person name="Keller A.-M."/>
            <person name="Kissmehl R."/>
            <person name="Klotz C."/>
            <person name="Koll F."/>
            <person name="Le Moue A."/>
            <person name="Lepere C."/>
            <person name="Malinsky S."/>
            <person name="Nowacki M."/>
            <person name="Nowak J.K."/>
            <person name="Plattner H."/>
            <person name="Poulain J."/>
            <person name="Ruiz F."/>
            <person name="Serrano V."/>
            <person name="Zagulski M."/>
            <person name="Dessen P."/>
            <person name="Betermier M."/>
            <person name="Weissenbach J."/>
            <person name="Scarpelli C."/>
            <person name="Schachter V."/>
            <person name="Sperling L."/>
            <person name="Meyer E."/>
            <person name="Cohen J."/>
            <person name="Wincker P."/>
        </authorList>
    </citation>
    <scope>NUCLEOTIDE SEQUENCE [LARGE SCALE GENOMIC DNA]</scope>
    <source>
        <strain evidence="2 3">Stock d4-2</strain>
    </source>
</reference>
<dbReference type="InParanoid" id="A0C0C2"/>
<dbReference type="Proteomes" id="UP000000600">
    <property type="component" value="Unassembled WGS sequence"/>
</dbReference>
<keyword evidence="1" id="KW-0812">Transmembrane</keyword>
<dbReference type="KEGG" id="ptm:GSPATT00006092001"/>
<name>A0C0C2_PARTE</name>
<keyword evidence="1" id="KW-1133">Transmembrane helix</keyword>
<dbReference type="HOGENOM" id="CLU_1477807_0_0_1"/>
<keyword evidence="3" id="KW-1185">Reference proteome</keyword>
<dbReference type="EMBL" id="CT868030">
    <property type="protein sequence ID" value="CAK64239.1"/>
    <property type="molecule type" value="Genomic_DNA"/>
</dbReference>
<evidence type="ECO:0000313" key="3">
    <source>
        <dbReference type="Proteomes" id="UP000000600"/>
    </source>
</evidence>
<organism evidence="2 3">
    <name type="scientific">Paramecium tetraurelia</name>
    <dbReference type="NCBI Taxonomy" id="5888"/>
    <lineage>
        <taxon>Eukaryota</taxon>
        <taxon>Sar</taxon>
        <taxon>Alveolata</taxon>
        <taxon>Ciliophora</taxon>
        <taxon>Intramacronucleata</taxon>
        <taxon>Oligohymenophorea</taxon>
        <taxon>Peniculida</taxon>
        <taxon>Parameciidae</taxon>
        <taxon>Paramecium</taxon>
    </lineage>
</organism>
<evidence type="ECO:0000313" key="2">
    <source>
        <dbReference type="EMBL" id="CAK64239.1"/>
    </source>
</evidence>
<dbReference type="OMA" id="QIMTVIV"/>
<dbReference type="RefSeq" id="XP_001431637.1">
    <property type="nucleotide sequence ID" value="XM_001431600.1"/>
</dbReference>
<proteinExistence type="predicted"/>